<dbReference type="GO" id="GO:0051989">
    <property type="term" value="F:coproporphyrinogen dehydrogenase activity"/>
    <property type="evidence" value="ECO:0007669"/>
    <property type="project" value="UniProtKB-EC"/>
</dbReference>
<organism evidence="7">
    <name type="scientific">anaerobic digester metagenome</name>
    <dbReference type="NCBI Taxonomy" id="1263854"/>
    <lineage>
        <taxon>unclassified sequences</taxon>
        <taxon>metagenomes</taxon>
        <taxon>ecological metagenomes</taxon>
    </lineage>
</organism>
<dbReference type="EC" id="1.3.98.3" evidence="7"/>
<dbReference type="InterPro" id="IPR058240">
    <property type="entry name" value="rSAM_sf"/>
</dbReference>
<reference evidence="7" key="1">
    <citation type="submission" date="2019-03" db="EMBL/GenBank/DDBJ databases">
        <authorList>
            <person name="Hao L."/>
        </authorList>
    </citation>
    <scope>NUCLEOTIDE SEQUENCE</scope>
</reference>
<dbReference type="CDD" id="cd01335">
    <property type="entry name" value="Radical_SAM"/>
    <property type="match status" value="1"/>
</dbReference>
<evidence type="ECO:0000256" key="2">
    <source>
        <dbReference type="ARBA" id="ARBA00022691"/>
    </source>
</evidence>
<evidence type="ECO:0000256" key="3">
    <source>
        <dbReference type="ARBA" id="ARBA00022723"/>
    </source>
</evidence>
<dbReference type="InterPro" id="IPR013785">
    <property type="entry name" value="Aldolase_TIM"/>
</dbReference>
<keyword evidence="7" id="KW-0560">Oxidoreductase</keyword>
<gene>
    <name evidence="7" type="primary">hemN</name>
    <name evidence="7" type="ORF">SCFA_20046</name>
</gene>
<dbReference type="GO" id="GO:0046872">
    <property type="term" value="F:metal ion binding"/>
    <property type="evidence" value="ECO:0007669"/>
    <property type="project" value="UniProtKB-KW"/>
</dbReference>
<keyword evidence="5" id="KW-0411">Iron-sulfur</keyword>
<dbReference type="PANTHER" id="PTHR43409:SF4">
    <property type="entry name" value="RADICAL SAM SUPERFAMILY PROTEIN"/>
    <property type="match status" value="1"/>
</dbReference>
<dbReference type="InterPro" id="IPR051198">
    <property type="entry name" value="BchE-like"/>
</dbReference>
<comment type="cofactor">
    <cofactor evidence="1">
        <name>[4Fe-4S] cluster</name>
        <dbReference type="ChEBI" id="CHEBI:49883"/>
    </cofactor>
</comment>
<sequence>MNYDMPLYRPPSEGRSLIFQITLGCSWNKCLFCGMYKGKRYQVRPWEEIEKDIIEMSWIVPDTRKVFLADGDPLGVDTGFLLRVLDLINKRFPRLERISTYAGPTNLMEKSLEELKQLKERKLDVLYLGIETGNDALLKKVCKGATADEIIEGCRKAIDAGLRMSTFIILGLGGVEGSFEHAKDSARVANAIDPHFLACLTLMLGQYEEIYEKKLMGGNFKLIDRTQSLQELRWFVEDLNVSDCKFGTEHASNYLPLDGRLPEDKDRILNIIDQALEGGGSGMLRPEWLRGL</sequence>
<feature type="domain" description="Radical SAM core" evidence="6">
    <location>
        <begin position="9"/>
        <end position="233"/>
    </location>
</feature>
<dbReference type="SFLD" id="SFLDS00029">
    <property type="entry name" value="Radical_SAM"/>
    <property type="match status" value="1"/>
</dbReference>
<evidence type="ECO:0000256" key="1">
    <source>
        <dbReference type="ARBA" id="ARBA00001966"/>
    </source>
</evidence>
<dbReference type="SFLD" id="SFLDG01095">
    <property type="entry name" value="Uncharacterised_Radical_SAM_Su"/>
    <property type="match status" value="1"/>
</dbReference>
<dbReference type="SFLD" id="SFLDG01082">
    <property type="entry name" value="B12-binding_domain_containing"/>
    <property type="match status" value="1"/>
</dbReference>
<protein>
    <submittedName>
        <fullName evidence="7">Oxygen-independent coproporphyrinogen-III oxidase 1</fullName>
        <ecNumber evidence="7">1.3.98.3</ecNumber>
    </submittedName>
</protein>
<evidence type="ECO:0000313" key="7">
    <source>
        <dbReference type="EMBL" id="VFU13576.1"/>
    </source>
</evidence>
<dbReference type="PANTHER" id="PTHR43409">
    <property type="entry name" value="ANAEROBIC MAGNESIUM-PROTOPORPHYRIN IX MONOMETHYL ESTER CYCLASE-RELATED"/>
    <property type="match status" value="1"/>
</dbReference>
<dbReference type="EMBL" id="CAADRM010000081">
    <property type="protein sequence ID" value="VFU13576.1"/>
    <property type="molecule type" value="Genomic_DNA"/>
</dbReference>
<dbReference type="Gene3D" id="3.20.20.70">
    <property type="entry name" value="Aldolase class I"/>
    <property type="match status" value="1"/>
</dbReference>
<dbReference type="PROSITE" id="PS51918">
    <property type="entry name" value="RADICAL_SAM"/>
    <property type="match status" value="1"/>
</dbReference>
<evidence type="ECO:0000256" key="5">
    <source>
        <dbReference type="ARBA" id="ARBA00023014"/>
    </source>
</evidence>
<dbReference type="InterPro" id="IPR006638">
    <property type="entry name" value="Elp3/MiaA/NifB-like_rSAM"/>
</dbReference>
<dbReference type="AlphaFoldDB" id="A0A485LXG7"/>
<dbReference type="GO" id="GO:0051536">
    <property type="term" value="F:iron-sulfur cluster binding"/>
    <property type="evidence" value="ECO:0007669"/>
    <property type="project" value="UniProtKB-KW"/>
</dbReference>
<dbReference type="InterPro" id="IPR007197">
    <property type="entry name" value="rSAM"/>
</dbReference>
<name>A0A485LXG7_9ZZZZ</name>
<accession>A0A485LXG7</accession>
<keyword evidence="2" id="KW-0949">S-adenosyl-L-methionine</keyword>
<dbReference type="Pfam" id="PF04055">
    <property type="entry name" value="Radical_SAM"/>
    <property type="match status" value="1"/>
</dbReference>
<keyword evidence="4" id="KW-0408">Iron</keyword>
<dbReference type="SUPFAM" id="SSF102114">
    <property type="entry name" value="Radical SAM enzymes"/>
    <property type="match status" value="1"/>
</dbReference>
<proteinExistence type="predicted"/>
<evidence type="ECO:0000256" key="4">
    <source>
        <dbReference type="ARBA" id="ARBA00023004"/>
    </source>
</evidence>
<evidence type="ECO:0000259" key="6">
    <source>
        <dbReference type="PROSITE" id="PS51918"/>
    </source>
</evidence>
<dbReference type="SMART" id="SM00729">
    <property type="entry name" value="Elp3"/>
    <property type="match status" value="1"/>
</dbReference>
<keyword evidence="3" id="KW-0479">Metal-binding</keyword>